<evidence type="ECO:0000256" key="1">
    <source>
        <dbReference type="SAM" id="MobiDB-lite"/>
    </source>
</evidence>
<gene>
    <name evidence="3" type="ORF">DSM3645_23301</name>
</gene>
<accession>A3ZQ97</accession>
<proteinExistence type="predicted"/>
<protein>
    <recommendedName>
        <fullName evidence="5">Transmembrane protein</fullName>
    </recommendedName>
</protein>
<dbReference type="HOGENOM" id="CLU_2421086_0_0_0"/>
<feature type="transmembrane region" description="Helical" evidence="2">
    <location>
        <begin position="34"/>
        <end position="54"/>
    </location>
</feature>
<evidence type="ECO:0008006" key="5">
    <source>
        <dbReference type="Google" id="ProtNLM"/>
    </source>
</evidence>
<evidence type="ECO:0000313" key="4">
    <source>
        <dbReference type="Proteomes" id="UP000004358"/>
    </source>
</evidence>
<organism evidence="3 4">
    <name type="scientific">Blastopirellula marina DSM 3645</name>
    <dbReference type="NCBI Taxonomy" id="314230"/>
    <lineage>
        <taxon>Bacteria</taxon>
        <taxon>Pseudomonadati</taxon>
        <taxon>Planctomycetota</taxon>
        <taxon>Planctomycetia</taxon>
        <taxon>Pirellulales</taxon>
        <taxon>Pirellulaceae</taxon>
        <taxon>Blastopirellula</taxon>
    </lineage>
</organism>
<name>A3ZQ97_9BACT</name>
<evidence type="ECO:0000256" key="2">
    <source>
        <dbReference type="SAM" id="Phobius"/>
    </source>
</evidence>
<dbReference type="STRING" id="314230.DSM3645_23301"/>
<feature type="region of interest" description="Disordered" evidence="1">
    <location>
        <begin position="1"/>
        <end position="31"/>
    </location>
</feature>
<keyword evidence="2" id="KW-0472">Membrane</keyword>
<keyword evidence="2" id="KW-0812">Transmembrane</keyword>
<keyword evidence="2" id="KW-1133">Transmembrane helix</keyword>
<dbReference type="Proteomes" id="UP000004358">
    <property type="component" value="Unassembled WGS sequence"/>
</dbReference>
<dbReference type="EMBL" id="AANZ01000005">
    <property type="protein sequence ID" value="EAQ81370.1"/>
    <property type="molecule type" value="Genomic_DNA"/>
</dbReference>
<comment type="caution">
    <text evidence="3">The sequence shown here is derived from an EMBL/GenBank/DDBJ whole genome shotgun (WGS) entry which is preliminary data.</text>
</comment>
<evidence type="ECO:0000313" key="3">
    <source>
        <dbReference type="EMBL" id="EAQ81370.1"/>
    </source>
</evidence>
<sequence length="91" mass="9601">MDERPQSDESLNESLADVPPSPVTAPPLSASNRGLNAVTVIVAGAGAFVLLAGLTTPTIGATRSTKLQWEERNLQIEQAVRDAKSCDAQQQ</sequence>
<dbReference type="AlphaFoldDB" id="A3ZQ97"/>
<reference evidence="3 4" key="1">
    <citation type="submission" date="2006-02" db="EMBL/GenBank/DDBJ databases">
        <authorList>
            <person name="Amann R."/>
            <person name="Ferriera S."/>
            <person name="Johnson J."/>
            <person name="Kravitz S."/>
            <person name="Halpern A."/>
            <person name="Remington K."/>
            <person name="Beeson K."/>
            <person name="Tran B."/>
            <person name="Rogers Y.-H."/>
            <person name="Friedman R."/>
            <person name="Venter J.C."/>
        </authorList>
    </citation>
    <scope>NUCLEOTIDE SEQUENCE [LARGE SCALE GENOMIC DNA]</scope>
    <source>
        <strain evidence="3 4">DSM 3645</strain>
    </source>
</reference>